<dbReference type="OrthoDB" id="6359816at2759"/>
<keyword evidence="2" id="KW-1185">Reference proteome</keyword>
<comment type="caution">
    <text evidence="1">The sequence shown here is derived from an EMBL/GenBank/DDBJ whole genome shotgun (WGS) entry which is preliminary data.</text>
</comment>
<protein>
    <submittedName>
        <fullName evidence="1">Uncharacterized protein</fullName>
    </submittedName>
</protein>
<dbReference type="Proteomes" id="UP000265703">
    <property type="component" value="Unassembled WGS sequence"/>
</dbReference>
<organism evidence="1 2">
    <name type="scientific">Glomus cerebriforme</name>
    <dbReference type="NCBI Taxonomy" id="658196"/>
    <lineage>
        <taxon>Eukaryota</taxon>
        <taxon>Fungi</taxon>
        <taxon>Fungi incertae sedis</taxon>
        <taxon>Mucoromycota</taxon>
        <taxon>Glomeromycotina</taxon>
        <taxon>Glomeromycetes</taxon>
        <taxon>Glomerales</taxon>
        <taxon>Glomeraceae</taxon>
        <taxon>Glomus</taxon>
    </lineage>
</organism>
<proteinExistence type="predicted"/>
<dbReference type="AlphaFoldDB" id="A0A397SWI4"/>
<feature type="non-terminal residue" evidence="1">
    <location>
        <position position="58"/>
    </location>
</feature>
<name>A0A397SWI4_9GLOM</name>
<evidence type="ECO:0000313" key="1">
    <source>
        <dbReference type="EMBL" id="RIA87104.1"/>
    </source>
</evidence>
<accession>A0A397SWI4</accession>
<gene>
    <name evidence="1" type="ORF">C1645_778054</name>
</gene>
<evidence type="ECO:0000313" key="2">
    <source>
        <dbReference type="Proteomes" id="UP000265703"/>
    </source>
</evidence>
<dbReference type="EMBL" id="QKYT01000326">
    <property type="protein sequence ID" value="RIA87104.1"/>
    <property type="molecule type" value="Genomic_DNA"/>
</dbReference>
<sequence>MDHQKVAKELEPLIKFIDFKRINGQILADIIELLGIIPTKTIVSVYRYSARSNKRFKF</sequence>
<reference evidence="1 2" key="1">
    <citation type="submission" date="2018-06" db="EMBL/GenBank/DDBJ databases">
        <title>Comparative genomics reveals the genomic features of Rhizophagus irregularis, R. cerebriforme, R. diaphanum and Gigaspora rosea, and their symbiotic lifestyle signature.</title>
        <authorList>
            <person name="Morin E."/>
            <person name="San Clemente H."/>
            <person name="Chen E.C.H."/>
            <person name="De La Providencia I."/>
            <person name="Hainaut M."/>
            <person name="Kuo A."/>
            <person name="Kohler A."/>
            <person name="Murat C."/>
            <person name="Tang N."/>
            <person name="Roy S."/>
            <person name="Loubradou J."/>
            <person name="Henrissat B."/>
            <person name="Grigoriev I.V."/>
            <person name="Corradi N."/>
            <person name="Roux C."/>
            <person name="Martin F.M."/>
        </authorList>
    </citation>
    <scope>NUCLEOTIDE SEQUENCE [LARGE SCALE GENOMIC DNA]</scope>
    <source>
        <strain evidence="1 2">DAOM 227022</strain>
    </source>
</reference>